<dbReference type="PANTHER" id="PTHR36183:SF2">
    <property type="entry name" value="BETA-GLUCURONIDASE C-TERMINAL DOMAIN-CONTAINING PROTEIN"/>
    <property type="match status" value="1"/>
</dbReference>
<dbReference type="GO" id="GO:0016787">
    <property type="term" value="F:hydrolase activity"/>
    <property type="evidence" value="ECO:0007669"/>
    <property type="project" value="UniProtKB-KW"/>
</dbReference>
<evidence type="ECO:0000256" key="1">
    <source>
        <dbReference type="SAM" id="Phobius"/>
    </source>
</evidence>
<keyword evidence="2" id="KW-0732">Signal</keyword>
<evidence type="ECO:0000313" key="5">
    <source>
        <dbReference type="Proteomes" id="UP000320762"/>
    </source>
</evidence>
<sequence length="642" mass="68533">MWSLALYLILCALECARAVTVYGQQPYSATDAPAATATTYAAYNTSTLEAPSPPDTPTNDFTIELQPSNDTVTGLGIAQTYGNLWGFSIEMSVMNQVIGRNSTHLQPPFLNLMQNLVDRGGPVRIRLGGNTQEFAFMVDELDGGKAVSKQKADSRNPTETPAVIYTMDMFYLMSNVSSLVDLHWILGVPFNDTNWRLEIAQYGTQILQDKLIALQIGNEPDLYAAHGHRDNGYSPATYSDEFGSCASALAAADIRVQDFLIGPSVATGDWVPEDVWNTGFIDRHRESLGILAVEHYPDNNCFAMYGANGSPKVDQDEFPLFLNHTAPVSLIQPYLNSSQIALGLGLPFYMLETNTASCGGFSGISNSYGAALWALDYGLQLAYSNFSGGMLHVGGQNVFYNPFTAPPGSRSAYSEFTIGSIFYSALILGEALGPSGTAQVLDVGGNEGSIWTPQYAIYENGALARVALFNYVTDASGAHNYAVTIRAAGLPGSVRVKYFESAAASVAAVSDISYAGQTFGNTFEVDGVLRGDLDVHTVTCDGESCNISVPAPGFALVFLTDEGGSGEESTKTFATTAQTKTLNTATVDPSVLATANGMTGKQRGQLGSTSRGSVTNGAARMKIGLVPMTAIMLGGWIVWIWL</sequence>
<dbReference type="PANTHER" id="PTHR36183">
    <property type="entry name" value="BETA-GLUCURONIDASE"/>
    <property type="match status" value="1"/>
</dbReference>
<dbReference type="Pfam" id="PF16862">
    <property type="entry name" value="Glyco_hydro_79C"/>
    <property type="match status" value="1"/>
</dbReference>
<keyword evidence="4" id="KW-0378">Hydrolase</keyword>
<keyword evidence="5" id="KW-1185">Reference proteome</keyword>
<evidence type="ECO:0000313" key="4">
    <source>
        <dbReference type="EMBL" id="TRM60045.1"/>
    </source>
</evidence>
<name>A0A550C5H1_9AGAR</name>
<dbReference type="InterPro" id="IPR017853">
    <property type="entry name" value="GH"/>
</dbReference>
<dbReference type="EMBL" id="VDMD01000024">
    <property type="protein sequence ID" value="TRM60045.1"/>
    <property type="molecule type" value="Genomic_DNA"/>
</dbReference>
<evidence type="ECO:0000256" key="2">
    <source>
        <dbReference type="SAM" id="SignalP"/>
    </source>
</evidence>
<dbReference type="Proteomes" id="UP000320762">
    <property type="component" value="Unassembled WGS sequence"/>
</dbReference>
<evidence type="ECO:0000259" key="3">
    <source>
        <dbReference type="Pfam" id="PF16862"/>
    </source>
</evidence>
<keyword evidence="1" id="KW-0812">Transmembrane</keyword>
<dbReference type="AlphaFoldDB" id="A0A550C5H1"/>
<reference evidence="4 5" key="1">
    <citation type="journal article" date="2019" name="New Phytol.">
        <title>Comparative genomics reveals unique wood-decay strategies and fruiting body development in the Schizophyllaceae.</title>
        <authorList>
            <person name="Almasi E."/>
            <person name="Sahu N."/>
            <person name="Krizsan K."/>
            <person name="Balint B."/>
            <person name="Kovacs G.M."/>
            <person name="Kiss B."/>
            <person name="Cseklye J."/>
            <person name="Drula E."/>
            <person name="Henrissat B."/>
            <person name="Nagy I."/>
            <person name="Chovatia M."/>
            <person name="Adam C."/>
            <person name="LaButti K."/>
            <person name="Lipzen A."/>
            <person name="Riley R."/>
            <person name="Grigoriev I.V."/>
            <person name="Nagy L.G."/>
        </authorList>
    </citation>
    <scope>NUCLEOTIDE SEQUENCE [LARGE SCALE GENOMIC DNA]</scope>
    <source>
        <strain evidence="4 5">NL-1724</strain>
    </source>
</reference>
<dbReference type="InterPro" id="IPR031728">
    <property type="entry name" value="GlcAase_C"/>
</dbReference>
<keyword evidence="1" id="KW-1133">Transmembrane helix</keyword>
<dbReference type="STRING" id="97359.A0A550C5H1"/>
<feature type="signal peptide" evidence="2">
    <location>
        <begin position="1"/>
        <end position="18"/>
    </location>
</feature>
<dbReference type="Gene3D" id="3.20.20.80">
    <property type="entry name" value="Glycosidases"/>
    <property type="match status" value="1"/>
</dbReference>
<feature type="chain" id="PRO_5022146176" evidence="2">
    <location>
        <begin position="19"/>
        <end position="642"/>
    </location>
</feature>
<dbReference type="InterPro" id="IPR052974">
    <property type="entry name" value="GH79_Enzymes"/>
</dbReference>
<gene>
    <name evidence="4" type="ORF">BD626DRAFT_506281</name>
</gene>
<keyword evidence="1" id="KW-0472">Membrane</keyword>
<organism evidence="4 5">
    <name type="scientific">Schizophyllum amplum</name>
    <dbReference type="NCBI Taxonomy" id="97359"/>
    <lineage>
        <taxon>Eukaryota</taxon>
        <taxon>Fungi</taxon>
        <taxon>Dikarya</taxon>
        <taxon>Basidiomycota</taxon>
        <taxon>Agaricomycotina</taxon>
        <taxon>Agaricomycetes</taxon>
        <taxon>Agaricomycetidae</taxon>
        <taxon>Agaricales</taxon>
        <taxon>Schizophyllaceae</taxon>
        <taxon>Schizophyllum</taxon>
    </lineage>
</organism>
<dbReference type="OrthoDB" id="2796951at2759"/>
<dbReference type="SUPFAM" id="SSF51445">
    <property type="entry name" value="(Trans)glycosidases"/>
    <property type="match status" value="1"/>
</dbReference>
<feature type="domain" description="Beta-glucuronidase C-terminal" evidence="3">
    <location>
        <begin position="454"/>
        <end position="556"/>
    </location>
</feature>
<proteinExistence type="predicted"/>
<comment type="caution">
    <text evidence="4">The sequence shown here is derived from an EMBL/GenBank/DDBJ whole genome shotgun (WGS) entry which is preliminary data.</text>
</comment>
<accession>A0A550C5H1</accession>
<protein>
    <submittedName>
        <fullName evidence="4">Glycoside hydrolase family 79 protein</fullName>
    </submittedName>
</protein>
<feature type="transmembrane region" description="Helical" evidence="1">
    <location>
        <begin position="623"/>
        <end position="641"/>
    </location>
</feature>